<keyword evidence="1" id="KW-0732">Signal</keyword>
<accession>A0ABT5HR96</accession>
<feature type="chain" id="PRO_5047530847" evidence="1">
    <location>
        <begin position="20"/>
        <end position="183"/>
    </location>
</feature>
<keyword evidence="3" id="KW-1185">Reference proteome</keyword>
<proteinExistence type="predicted"/>
<sequence>MRLILITGLCLFMSGGAMAQSAPRMDDLPAEVRPEDLQATRLAAQIAADAGDAAAQFRLAGMCDRGEGGPRDPAAAYLYYRKAADQNHVPALLVLGEGYDDDNASKGAFDYNRRAAEAGSAVGQFRMGYAYEHGLGVKADAAQAYVWYSRAAKQQDAAGVQGLERVRGRIAAKDRTKAEANLQ</sequence>
<dbReference type="Proteomes" id="UP001214854">
    <property type="component" value="Unassembled WGS sequence"/>
</dbReference>
<dbReference type="Pfam" id="PF08238">
    <property type="entry name" value="Sel1"/>
    <property type="match status" value="2"/>
</dbReference>
<evidence type="ECO:0000313" key="3">
    <source>
        <dbReference type="Proteomes" id="UP001214854"/>
    </source>
</evidence>
<dbReference type="Gene3D" id="1.25.40.10">
    <property type="entry name" value="Tetratricopeptide repeat domain"/>
    <property type="match status" value="1"/>
</dbReference>
<dbReference type="SUPFAM" id="SSF81901">
    <property type="entry name" value="HCP-like"/>
    <property type="match status" value="1"/>
</dbReference>
<evidence type="ECO:0000313" key="2">
    <source>
        <dbReference type="EMBL" id="MDC7682574.1"/>
    </source>
</evidence>
<dbReference type="RefSeq" id="WP_272747059.1">
    <property type="nucleotide sequence ID" value="NZ_JAQQKX010000002.1"/>
</dbReference>
<organism evidence="2 3">
    <name type="scientific">Asticcacaulis aquaticus</name>
    <dbReference type="NCBI Taxonomy" id="2984212"/>
    <lineage>
        <taxon>Bacteria</taxon>
        <taxon>Pseudomonadati</taxon>
        <taxon>Pseudomonadota</taxon>
        <taxon>Alphaproteobacteria</taxon>
        <taxon>Caulobacterales</taxon>
        <taxon>Caulobacteraceae</taxon>
        <taxon>Asticcacaulis</taxon>
    </lineage>
</organism>
<gene>
    <name evidence="2" type="ORF">PQU92_04765</name>
</gene>
<dbReference type="InterPro" id="IPR006597">
    <property type="entry name" value="Sel1-like"/>
</dbReference>
<dbReference type="EMBL" id="JAQQKX010000002">
    <property type="protein sequence ID" value="MDC7682574.1"/>
    <property type="molecule type" value="Genomic_DNA"/>
</dbReference>
<dbReference type="InterPro" id="IPR050767">
    <property type="entry name" value="Sel1_AlgK"/>
</dbReference>
<feature type="signal peptide" evidence="1">
    <location>
        <begin position="1"/>
        <end position="19"/>
    </location>
</feature>
<dbReference type="PANTHER" id="PTHR11102">
    <property type="entry name" value="SEL-1-LIKE PROTEIN"/>
    <property type="match status" value="1"/>
</dbReference>
<dbReference type="PANTHER" id="PTHR11102:SF160">
    <property type="entry name" value="ERAD-ASSOCIATED E3 UBIQUITIN-PROTEIN LIGASE COMPONENT HRD3"/>
    <property type="match status" value="1"/>
</dbReference>
<reference evidence="2 3" key="1">
    <citation type="submission" date="2023-01" db="EMBL/GenBank/DDBJ databases">
        <title>Novel species of the genus Asticcacaulis isolated from rivers.</title>
        <authorList>
            <person name="Lu H."/>
        </authorList>
    </citation>
    <scope>NUCLEOTIDE SEQUENCE [LARGE SCALE GENOMIC DNA]</scope>
    <source>
        <strain evidence="2 3">BYS171W</strain>
    </source>
</reference>
<protein>
    <submittedName>
        <fullName evidence="2">Tetratricopeptide repeat protein</fullName>
    </submittedName>
</protein>
<comment type="caution">
    <text evidence="2">The sequence shown here is derived from an EMBL/GenBank/DDBJ whole genome shotgun (WGS) entry which is preliminary data.</text>
</comment>
<evidence type="ECO:0000256" key="1">
    <source>
        <dbReference type="SAM" id="SignalP"/>
    </source>
</evidence>
<dbReference type="InterPro" id="IPR011990">
    <property type="entry name" value="TPR-like_helical_dom_sf"/>
</dbReference>
<name>A0ABT5HR96_9CAUL</name>
<dbReference type="SMART" id="SM00671">
    <property type="entry name" value="SEL1"/>
    <property type="match status" value="2"/>
</dbReference>